<sequence>MKFYLWVLVITDCPKLKDFAPFQFRNLHSSEVEKKPWMWMLEDYRAELSSSQAEQKEWLSAVRELTIHGCPRLTMLPPLPPAASTKVFVGGNSTDPYIFRLHQRLWVKSSKDLRILDDKILAFKNLTEITTLHIENCPNLASLSFDGFKQLQNLRELAIISCCNLLSPRILPHIVFEDWKNTNCLALPRLTYIKIESCGGIVGKWLSEMLPHAECLEAIAPGCLVQDEFHLHIPLNVCSTLHELYIECCQQMKLCDGKDSFGGFTSLTKLKISNCAMLLSSANKGFSLPPSITNLVIEGLPTKLQPYLWENLTSLKNLDVRDSPDLQYLHLHSCTALEELKIYGCGKLAVLEGFRHLLSLRKIEILSGLNMYNA</sequence>
<dbReference type="SUPFAM" id="SSF52058">
    <property type="entry name" value="L domain-like"/>
    <property type="match status" value="1"/>
</dbReference>
<proteinExistence type="predicted"/>
<evidence type="ECO:0000313" key="2">
    <source>
        <dbReference type="Proteomes" id="UP000324897"/>
    </source>
</evidence>
<name>A0A5J9V7N7_9POAL</name>
<feature type="non-terminal residue" evidence="1">
    <location>
        <position position="1"/>
    </location>
</feature>
<accession>A0A5J9V7N7</accession>
<dbReference type="EMBL" id="RWGY01000011">
    <property type="protein sequence ID" value="TVU31588.1"/>
    <property type="molecule type" value="Genomic_DNA"/>
</dbReference>
<dbReference type="AlphaFoldDB" id="A0A5J9V7N7"/>
<dbReference type="PANTHER" id="PTHR36766:SF63">
    <property type="entry name" value="NB-ARC DOMAIN-CONTAINING PROTEIN"/>
    <property type="match status" value="1"/>
</dbReference>
<comment type="caution">
    <text evidence="1">The sequence shown here is derived from an EMBL/GenBank/DDBJ whole genome shotgun (WGS) entry which is preliminary data.</text>
</comment>
<dbReference type="Gene3D" id="3.80.10.10">
    <property type="entry name" value="Ribonuclease Inhibitor"/>
    <property type="match status" value="2"/>
</dbReference>
<dbReference type="InterPro" id="IPR032675">
    <property type="entry name" value="LRR_dom_sf"/>
</dbReference>
<dbReference type="Proteomes" id="UP000324897">
    <property type="component" value="Chromosome 1"/>
</dbReference>
<reference evidence="1 2" key="1">
    <citation type="journal article" date="2019" name="Sci. Rep.">
        <title>A high-quality genome of Eragrostis curvula grass provides insights into Poaceae evolution and supports new strategies to enhance forage quality.</title>
        <authorList>
            <person name="Carballo J."/>
            <person name="Santos B.A.C.M."/>
            <person name="Zappacosta D."/>
            <person name="Garbus I."/>
            <person name="Selva J.P."/>
            <person name="Gallo C.A."/>
            <person name="Diaz A."/>
            <person name="Albertini E."/>
            <person name="Caccamo M."/>
            <person name="Echenique V."/>
        </authorList>
    </citation>
    <scope>NUCLEOTIDE SEQUENCE [LARGE SCALE GENOMIC DNA]</scope>
    <source>
        <strain evidence="2">cv. Victoria</strain>
        <tissue evidence="1">Leaf</tissue>
    </source>
</reference>
<keyword evidence="2" id="KW-1185">Reference proteome</keyword>
<dbReference type="Gramene" id="TVU31588">
    <property type="protein sequence ID" value="TVU31588"/>
    <property type="gene ID" value="EJB05_23278"/>
</dbReference>
<protein>
    <submittedName>
        <fullName evidence="1">Uncharacterized protein</fullName>
    </submittedName>
</protein>
<dbReference type="PANTHER" id="PTHR36766">
    <property type="entry name" value="PLANT BROAD-SPECTRUM MILDEW RESISTANCE PROTEIN RPW8"/>
    <property type="match status" value="1"/>
</dbReference>
<gene>
    <name evidence="1" type="ORF">EJB05_23278</name>
</gene>
<organism evidence="1 2">
    <name type="scientific">Eragrostis curvula</name>
    <name type="common">weeping love grass</name>
    <dbReference type="NCBI Taxonomy" id="38414"/>
    <lineage>
        <taxon>Eukaryota</taxon>
        <taxon>Viridiplantae</taxon>
        <taxon>Streptophyta</taxon>
        <taxon>Embryophyta</taxon>
        <taxon>Tracheophyta</taxon>
        <taxon>Spermatophyta</taxon>
        <taxon>Magnoliopsida</taxon>
        <taxon>Liliopsida</taxon>
        <taxon>Poales</taxon>
        <taxon>Poaceae</taxon>
        <taxon>PACMAD clade</taxon>
        <taxon>Chloridoideae</taxon>
        <taxon>Eragrostideae</taxon>
        <taxon>Eragrostidinae</taxon>
        <taxon>Eragrostis</taxon>
    </lineage>
</organism>
<dbReference type="OrthoDB" id="603156at2759"/>
<evidence type="ECO:0000313" key="1">
    <source>
        <dbReference type="EMBL" id="TVU31588.1"/>
    </source>
</evidence>